<dbReference type="Gene3D" id="2.60.120.10">
    <property type="entry name" value="Jelly Rolls"/>
    <property type="match status" value="1"/>
</dbReference>
<dbReference type="PANTHER" id="PTHR21047">
    <property type="entry name" value="DTDP-6-DEOXY-D-GLUCOSE-3,5 EPIMERASE"/>
    <property type="match status" value="1"/>
</dbReference>
<dbReference type="SUPFAM" id="SSF51182">
    <property type="entry name" value="RmlC-like cupins"/>
    <property type="match status" value="1"/>
</dbReference>
<feature type="site" description="Participates in a stacking interaction with the thymidine ring of dTDP-4-oxo-6-deoxyglucose" evidence="6">
    <location>
        <position position="138"/>
    </location>
</feature>
<dbReference type="InterPro" id="IPR000888">
    <property type="entry name" value="RmlC-like"/>
</dbReference>
<evidence type="ECO:0000256" key="4">
    <source>
        <dbReference type="ARBA" id="ARBA00019595"/>
    </source>
</evidence>
<dbReference type="EMBL" id="SJPM01000006">
    <property type="protein sequence ID" value="TWT95617.1"/>
    <property type="molecule type" value="Genomic_DNA"/>
</dbReference>
<dbReference type="EC" id="5.1.3.13" evidence="3 7"/>
<evidence type="ECO:0000256" key="7">
    <source>
        <dbReference type="RuleBase" id="RU364069"/>
    </source>
</evidence>
<name>A0A5C6A8A4_9BACT</name>
<evidence type="ECO:0000256" key="2">
    <source>
        <dbReference type="ARBA" id="ARBA00001997"/>
    </source>
</evidence>
<dbReference type="RefSeq" id="WP_146578663.1">
    <property type="nucleotide sequence ID" value="NZ_SJPM01000006.1"/>
</dbReference>
<proteinExistence type="inferred from homology"/>
<dbReference type="GO" id="GO:0005829">
    <property type="term" value="C:cytosol"/>
    <property type="evidence" value="ECO:0007669"/>
    <property type="project" value="TreeGrafter"/>
</dbReference>
<comment type="caution">
    <text evidence="8">The sequence shown here is derived from an EMBL/GenBank/DDBJ whole genome shotgun (WGS) entry which is preliminary data.</text>
</comment>
<dbReference type="GO" id="GO:0000271">
    <property type="term" value="P:polysaccharide biosynthetic process"/>
    <property type="evidence" value="ECO:0007669"/>
    <property type="project" value="TreeGrafter"/>
</dbReference>
<dbReference type="NCBIfam" id="TIGR01221">
    <property type="entry name" value="rmlC"/>
    <property type="match status" value="1"/>
</dbReference>
<evidence type="ECO:0000256" key="1">
    <source>
        <dbReference type="ARBA" id="ARBA00001298"/>
    </source>
</evidence>
<keyword evidence="9" id="KW-1185">Reference proteome</keyword>
<evidence type="ECO:0000313" key="8">
    <source>
        <dbReference type="EMBL" id="TWT95617.1"/>
    </source>
</evidence>
<dbReference type="GO" id="GO:0008830">
    <property type="term" value="F:dTDP-4-dehydrorhamnose 3,5-epimerase activity"/>
    <property type="evidence" value="ECO:0007669"/>
    <property type="project" value="UniProtKB-UniRule"/>
</dbReference>
<protein>
    <recommendedName>
        <fullName evidence="4 7">dTDP-4-dehydrorhamnose 3,5-epimerase</fullName>
        <ecNumber evidence="3 7">5.1.3.13</ecNumber>
    </recommendedName>
    <alternativeName>
        <fullName evidence="7">Thymidine diphospho-4-keto-rhamnose 3,5-epimerase</fullName>
    </alternativeName>
</protein>
<dbReference type="GO" id="GO:0019305">
    <property type="term" value="P:dTDP-rhamnose biosynthetic process"/>
    <property type="evidence" value="ECO:0007669"/>
    <property type="project" value="UniProtKB-UniRule"/>
</dbReference>
<dbReference type="OrthoDB" id="9800680at2"/>
<evidence type="ECO:0000256" key="6">
    <source>
        <dbReference type="PIRSR" id="PIRSR600888-3"/>
    </source>
</evidence>
<organism evidence="8 9">
    <name type="scientific">Neorhodopirellula pilleata</name>
    <dbReference type="NCBI Taxonomy" id="2714738"/>
    <lineage>
        <taxon>Bacteria</taxon>
        <taxon>Pseudomonadati</taxon>
        <taxon>Planctomycetota</taxon>
        <taxon>Planctomycetia</taxon>
        <taxon>Pirellulales</taxon>
        <taxon>Pirellulaceae</taxon>
        <taxon>Neorhodopirellula</taxon>
    </lineage>
</organism>
<reference evidence="8 9" key="1">
    <citation type="submission" date="2019-02" db="EMBL/GenBank/DDBJ databases">
        <title>Deep-cultivation of Planctomycetes and their phenomic and genomic characterization uncovers novel biology.</title>
        <authorList>
            <person name="Wiegand S."/>
            <person name="Jogler M."/>
            <person name="Boedeker C."/>
            <person name="Pinto D."/>
            <person name="Vollmers J."/>
            <person name="Rivas-Marin E."/>
            <person name="Kohn T."/>
            <person name="Peeters S.H."/>
            <person name="Heuer A."/>
            <person name="Rast P."/>
            <person name="Oberbeckmann S."/>
            <person name="Bunk B."/>
            <person name="Jeske O."/>
            <person name="Meyerdierks A."/>
            <person name="Storesund J.E."/>
            <person name="Kallscheuer N."/>
            <person name="Luecker S."/>
            <person name="Lage O.M."/>
            <person name="Pohl T."/>
            <person name="Merkel B.J."/>
            <person name="Hornburger P."/>
            <person name="Mueller R.-W."/>
            <person name="Bruemmer F."/>
            <person name="Labrenz M."/>
            <person name="Spormann A.M."/>
            <person name="Op Den Camp H."/>
            <person name="Overmann J."/>
            <person name="Amann R."/>
            <person name="Jetten M.S.M."/>
            <person name="Mascher T."/>
            <person name="Medema M.H."/>
            <person name="Devos D.P."/>
            <person name="Kaster A.-K."/>
            <person name="Ovreas L."/>
            <person name="Rohde M."/>
            <person name="Galperin M.Y."/>
            <person name="Jogler C."/>
        </authorList>
    </citation>
    <scope>NUCLEOTIDE SEQUENCE [LARGE SCALE GENOMIC DNA]</scope>
    <source>
        <strain evidence="8 9">Pla100</strain>
    </source>
</reference>
<comment type="function">
    <text evidence="2 7">Catalyzes the epimerization of the C3' and C5'positions of dTDP-6-deoxy-D-xylo-4-hexulose, forming dTDP-6-deoxy-L-lyxo-4-hexulose.</text>
</comment>
<feature type="active site" description="Proton donor" evidence="5">
    <location>
        <position position="132"/>
    </location>
</feature>
<dbReference type="Pfam" id="PF00908">
    <property type="entry name" value="dTDP_sugar_isom"/>
    <property type="match status" value="1"/>
</dbReference>
<dbReference type="CDD" id="cd00438">
    <property type="entry name" value="cupin_RmlC"/>
    <property type="match status" value="1"/>
</dbReference>
<evidence type="ECO:0000256" key="5">
    <source>
        <dbReference type="PIRSR" id="PIRSR600888-1"/>
    </source>
</evidence>
<gene>
    <name evidence="8" type="primary">rfbC</name>
    <name evidence="8" type="ORF">Pla100_32580</name>
</gene>
<sequence length="184" mass="21294">MKFEPTKFDAAWLLKIEPQSDNRGFFARTWCTEEFRKQGLADHFVQCNVSFNQHEGTVRGMHFQVAPSEECKIVRCTHGAIFDVIVDCRLDSPTLGMWEGFFLNDDNHDSLYIPEGFAHGFQTLAARTEVLYQMNEFYHPQCARGFHYLDQDIGINWPKPILVVSEKDRRSGPFSSCLADLREH</sequence>
<dbReference type="UniPathway" id="UPA00124"/>
<comment type="catalytic activity">
    <reaction evidence="1 7">
        <text>dTDP-4-dehydro-6-deoxy-alpha-D-glucose = dTDP-4-dehydro-beta-L-rhamnose</text>
        <dbReference type="Rhea" id="RHEA:16969"/>
        <dbReference type="ChEBI" id="CHEBI:57649"/>
        <dbReference type="ChEBI" id="CHEBI:62830"/>
        <dbReference type="EC" id="5.1.3.13"/>
    </reaction>
</comment>
<comment type="similarity">
    <text evidence="7">Belongs to the dTDP-4-dehydrorhamnose 3,5-epimerase family.</text>
</comment>
<dbReference type="Proteomes" id="UP000316213">
    <property type="component" value="Unassembled WGS sequence"/>
</dbReference>
<feature type="active site" description="Proton acceptor" evidence="5">
    <location>
        <position position="62"/>
    </location>
</feature>
<dbReference type="PANTHER" id="PTHR21047:SF2">
    <property type="entry name" value="THYMIDINE DIPHOSPHO-4-KETO-RHAMNOSE 3,5-EPIMERASE"/>
    <property type="match status" value="1"/>
</dbReference>
<evidence type="ECO:0000313" key="9">
    <source>
        <dbReference type="Proteomes" id="UP000316213"/>
    </source>
</evidence>
<dbReference type="InterPro" id="IPR011051">
    <property type="entry name" value="RmlC_Cupin_sf"/>
</dbReference>
<comment type="subunit">
    <text evidence="7">Homodimer.</text>
</comment>
<dbReference type="InterPro" id="IPR014710">
    <property type="entry name" value="RmlC-like_jellyroll"/>
</dbReference>
<comment type="pathway">
    <text evidence="7">Carbohydrate biosynthesis; dTDP-L-rhamnose biosynthesis.</text>
</comment>
<accession>A0A5C6A8A4</accession>
<evidence type="ECO:0000256" key="3">
    <source>
        <dbReference type="ARBA" id="ARBA00012098"/>
    </source>
</evidence>
<keyword evidence="7 8" id="KW-0413">Isomerase</keyword>
<dbReference type="AlphaFoldDB" id="A0A5C6A8A4"/>